<evidence type="ECO:0000259" key="1">
    <source>
        <dbReference type="Pfam" id="PF13304"/>
    </source>
</evidence>
<dbReference type="Pfam" id="PF13304">
    <property type="entry name" value="AAA_21"/>
    <property type="match status" value="1"/>
</dbReference>
<dbReference type="GO" id="GO:0005524">
    <property type="term" value="F:ATP binding"/>
    <property type="evidence" value="ECO:0007669"/>
    <property type="project" value="InterPro"/>
</dbReference>
<dbReference type="EMBL" id="OCNH01000001">
    <property type="protein sequence ID" value="SOD79107.1"/>
    <property type="molecule type" value="Genomic_DNA"/>
</dbReference>
<dbReference type="InterPro" id="IPR027417">
    <property type="entry name" value="P-loop_NTPase"/>
</dbReference>
<gene>
    <name evidence="2" type="ORF">SAMN06269250_0802</name>
</gene>
<dbReference type="Proteomes" id="UP000219452">
    <property type="component" value="Unassembled WGS sequence"/>
</dbReference>
<sequence>MKIKRLIIENFKSIEQIELIEPNPFTVFVGPNGSGKSNIFEALEFINYSRTVDDGLLLNDIFGGIDNFINRKATTDRLYFSFECKFETFDSSYKRFFNAETNRNPDVGGQGFGAKIYNDGQLVGEKHADSSSHNYHSFSSDNPLALADFNLFFKKFSRLFVGKNQYQKINGTSDARLSLSALNLEKVLGRLLNDSAITSEFNEWLSLFIPSFDKVEIVRNKLTGEDTLLYYDQFYDRPFSRELISDGTFNILALLTAVYQSEEPQFLCIEEPENGLHPQVLMTLVDFFRKQCEEKGHYIWLNTHSESLVRCLTTEEIVLVNKREGATQIRQIKDRNLYDMPTDEAWLTGALGGGLPW</sequence>
<protein>
    <submittedName>
        <fullName evidence="2">Predicted ATPase</fullName>
    </submittedName>
</protein>
<accession>A0A286F7A2</accession>
<dbReference type="PANTHER" id="PTHR40396:SF1">
    <property type="entry name" value="ATPASE AAA-TYPE CORE DOMAIN-CONTAINING PROTEIN"/>
    <property type="match status" value="1"/>
</dbReference>
<dbReference type="PIRSF" id="PIRSF029347">
    <property type="entry name" value="RecF"/>
    <property type="match status" value="1"/>
</dbReference>
<dbReference type="RefSeq" id="WP_097124481.1">
    <property type="nucleotide sequence ID" value="NZ_OCNH01000001.1"/>
</dbReference>
<evidence type="ECO:0000313" key="3">
    <source>
        <dbReference type="Proteomes" id="UP000219452"/>
    </source>
</evidence>
<dbReference type="AlphaFoldDB" id="A0A286F7A2"/>
<proteinExistence type="predicted"/>
<name>A0A286F7A2_9BACT</name>
<keyword evidence="3" id="KW-1185">Reference proteome</keyword>
<reference evidence="3" key="1">
    <citation type="submission" date="2017-09" db="EMBL/GenBank/DDBJ databases">
        <authorList>
            <person name="Varghese N."/>
            <person name="Submissions S."/>
        </authorList>
    </citation>
    <scope>NUCLEOTIDE SEQUENCE [LARGE SCALE GENOMIC DNA]</scope>
    <source>
        <strain evidence="3">DSM 29961</strain>
    </source>
</reference>
<evidence type="ECO:0000313" key="2">
    <source>
        <dbReference type="EMBL" id="SOD79107.1"/>
    </source>
</evidence>
<dbReference type="SUPFAM" id="SSF52540">
    <property type="entry name" value="P-loop containing nucleoside triphosphate hydrolases"/>
    <property type="match status" value="1"/>
</dbReference>
<dbReference type="InterPro" id="IPR014555">
    <property type="entry name" value="RecF-like"/>
</dbReference>
<organism evidence="2 3">
    <name type="scientific">Spirosoma fluviale</name>
    <dbReference type="NCBI Taxonomy" id="1597977"/>
    <lineage>
        <taxon>Bacteria</taxon>
        <taxon>Pseudomonadati</taxon>
        <taxon>Bacteroidota</taxon>
        <taxon>Cytophagia</taxon>
        <taxon>Cytophagales</taxon>
        <taxon>Cytophagaceae</taxon>
        <taxon>Spirosoma</taxon>
    </lineage>
</organism>
<dbReference type="GO" id="GO:0016887">
    <property type="term" value="F:ATP hydrolysis activity"/>
    <property type="evidence" value="ECO:0007669"/>
    <property type="project" value="InterPro"/>
</dbReference>
<feature type="domain" description="ATPase AAA-type core" evidence="1">
    <location>
        <begin position="25"/>
        <end position="309"/>
    </location>
</feature>
<dbReference type="PANTHER" id="PTHR40396">
    <property type="entry name" value="ATPASE-LIKE PROTEIN"/>
    <property type="match status" value="1"/>
</dbReference>
<dbReference type="Gene3D" id="3.40.50.300">
    <property type="entry name" value="P-loop containing nucleotide triphosphate hydrolases"/>
    <property type="match status" value="1"/>
</dbReference>
<dbReference type="OrthoDB" id="9805802at2"/>
<dbReference type="InterPro" id="IPR003959">
    <property type="entry name" value="ATPase_AAA_core"/>
</dbReference>